<dbReference type="Pfam" id="PF06580">
    <property type="entry name" value="His_kinase"/>
    <property type="match status" value="1"/>
</dbReference>
<dbReference type="PANTHER" id="PTHR34220:SF7">
    <property type="entry name" value="SENSOR HISTIDINE KINASE YPDA"/>
    <property type="match status" value="1"/>
</dbReference>
<keyword evidence="1" id="KW-1133">Transmembrane helix</keyword>
<protein>
    <submittedName>
        <fullName evidence="3">Type II secretory pathway pseudopilin PulG</fullName>
    </submittedName>
</protein>
<dbReference type="GO" id="GO:0016020">
    <property type="term" value="C:membrane"/>
    <property type="evidence" value="ECO:0007669"/>
    <property type="project" value="InterPro"/>
</dbReference>
<sequence length="369" mass="40787">MNAAQQADDAPLVPTRLALLSIAGFWAFYFLINTLRIAFTDQPDQLGMAWRRGIVTLIGIALTAVLWQLLARRAQWSTRWLVGLVFVASAPIAFAYSLANHLVFFVIAPSPSILEEIAAWKRNPDSIWHYIAALAANWYFFVVAWGILYIALAYAGRVQRAERQAARFRAEAQTAQLRALRYQVNPHFLFNTLNSLSAQVMAGRAEDAEAMILNLSTFFRSSLATDPEADVPLADEIALQRLYLDIEQVRFPERLRVEIDVPPQFGAARVPALILQPLVENAVRHGVAMSSAPVTISITARAEGERLFITITDDAAPLGAAPPGNGIGVRNVCARLEARFGSRARCTPSPRLCGGYKVELEMPLEMSRV</sequence>
<feature type="transmembrane region" description="Helical" evidence="1">
    <location>
        <begin position="82"/>
        <end position="107"/>
    </location>
</feature>
<dbReference type="AlphaFoldDB" id="A0A841L786"/>
<keyword evidence="1" id="KW-0812">Transmembrane</keyword>
<dbReference type="EMBL" id="JACIIV010000006">
    <property type="protein sequence ID" value="MBB6226813.1"/>
    <property type="molecule type" value="Genomic_DNA"/>
</dbReference>
<comment type="caution">
    <text evidence="3">The sequence shown here is derived from an EMBL/GenBank/DDBJ whole genome shotgun (WGS) entry which is preliminary data.</text>
</comment>
<evidence type="ECO:0000256" key="1">
    <source>
        <dbReference type="SAM" id="Phobius"/>
    </source>
</evidence>
<reference evidence="3 4" key="1">
    <citation type="submission" date="2020-08" db="EMBL/GenBank/DDBJ databases">
        <title>Genomic Encyclopedia of Type Strains, Phase IV (KMG-IV): sequencing the most valuable type-strain genomes for metagenomic binning, comparative biology and taxonomic classification.</title>
        <authorList>
            <person name="Goeker M."/>
        </authorList>
    </citation>
    <scope>NUCLEOTIDE SEQUENCE [LARGE SCALE GENOMIC DNA]</scope>
    <source>
        <strain evidence="3 4">DSM 102189</strain>
    </source>
</reference>
<dbReference type="PANTHER" id="PTHR34220">
    <property type="entry name" value="SENSOR HISTIDINE KINASE YPDA"/>
    <property type="match status" value="1"/>
</dbReference>
<dbReference type="SUPFAM" id="SSF55874">
    <property type="entry name" value="ATPase domain of HSP90 chaperone/DNA topoisomerase II/histidine kinase"/>
    <property type="match status" value="1"/>
</dbReference>
<feature type="transmembrane region" description="Helical" evidence="1">
    <location>
        <begin position="127"/>
        <end position="154"/>
    </location>
</feature>
<evidence type="ECO:0000313" key="4">
    <source>
        <dbReference type="Proteomes" id="UP000538147"/>
    </source>
</evidence>
<keyword evidence="1" id="KW-0472">Membrane</keyword>
<dbReference type="Gene3D" id="3.30.565.10">
    <property type="entry name" value="Histidine kinase-like ATPase, C-terminal domain"/>
    <property type="match status" value="1"/>
</dbReference>
<dbReference type="InterPro" id="IPR036890">
    <property type="entry name" value="HATPase_C_sf"/>
</dbReference>
<dbReference type="GO" id="GO:0000155">
    <property type="term" value="F:phosphorelay sensor kinase activity"/>
    <property type="evidence" value="ECO:0007669"/>
    <property type="project" value="InterPro"/>
</dbReference>
<feature type="transmembrane region" description="Helical" evidence="1">
    <location>
        <begin position="12"/>
        <end position="32"/>
    </location>
</feature>
<name>A0A841L786_9SPHN</name>
<gene>
    <name evidence="3" type="ORF">FHS79_000975</name>
</gene>
<evidence type="ECO:0000259" key="2">
    <source>
        <dbReference type="Pfam" id="PF06580"/>
    </source>
</evidence>
<evidence type="ECO:0000313" key="3">
    <source>
        <dbReference type="EMBL" id="MBB6226813.1"/>
    </source>
</evidence>
<dbReference type="InterPro" id="IPR050640">
    <property type="entry name" value="Bact_2-comp_sensor_kinase"/>
</dbReference>
<organism evidence="3 4">
    <name type="scientific">Polymorphobacter multimanifer</name>
    <dbReference type="NCBI Taxonomy" id="1070431"/>
    <lineage>
        <taxon>Bacteria</taxon>
        <taxon>Pseudomonadati</taxon>
        <taxon>Pseudomonadota</taxon>
        <taxon>Alphaproteobacteria</taxon>
        <taxon>Sphingomonadales</taxon>
        <taxon>Sphingosinicellaceae</taxon>
        <taxon>Polymorphobacter</taxon>
    </lineage>
</organism>
<feature type="domain" description="Signal transduction histidine kinase internal region" evidence="2">
    <location>
        <begin position="175"/>
        <end position="255"/>
    </location>
</feature>
<dbReference type="RefSeq" id="WP_243452664.1">
    <property type="nucleotide sequence ID" value="NZ_BMOX01000001.1"/>
</dbReference>
<proteinExistence type="predicted"/>
<dbReference type="Proteomes" id="UP000538147">
    <property type="component" value="Unassembled WGS sequence"/>
</dbReference>
<dbReference type="InterPro" id="IPR010559">
    <property type="entry name" value="Sig_transdc_His_kin_internal"/>
</dbReference>
<feature type="transmembrane region" description="Helical" evidence="1">
    <location>
        <begin position="52"/>
        <end position="70"/>
    </location>
</feature>
<keyword evidence="4" id="KW-1185">Reference proteome</keyword>
<accession>A0A841L786</accession>